<dbReference type="PANTHER" id="PTHR41521">
    <property type="match status" value="1"/>
</dbReference>
<accession>A0ABP5TMN1</accession>
<dbReference type="PANTHER" id="PTHR41521:SF4">
    <property type="entry name" value="BLR0684 PROTEIN"/>
    <property type="match status" value="1"/>
</dbReference>
<feature type="compositionally biased region" description="Basic and acidic residues" evidence="1">
    <location>
        <begin position="102"/>
        <end position="113"/>
    </location>
</feature>
<dbReference type="EMBL" id="BAAASD010000023">
    <property type="protein sequence ID" value="GAA2354856.1"/>
    <property type="molecule type" value="Genomic_DNA"/>
</dbReference>
<evidence type="ECO:0000259" key="2">
    <source>
        <dbReference type="Pfam" id="PF07045"/>
    </source>
</evidence>
<protein>
    <submittedName>
        <fullName evidence="3">DUF1330 domain-containing protein</fullName>
    </submittedName>
</protein>
<feature type="domain" description="DUF1330" evidence="2">
    <location>
        <begin position="7"/>
        <end position="96"/>
    </location>
</feature>
<dbReference type="Pfam" id="PF07045">
    <property type="entry name" value="DUF1330"/>
    <property type="match status" value="1"/>
</dbReference>
<organism evidence="3 4">
    <name type="scientific">Streptomyces cuspidosporus</name>
    <dbReference type="NCBI Taxonomy" id="66882"/>
    <lineage>
        <taxon>Bacteria</taxon>
        <taxon>Bacillati</taxon>
        <taxon>Actinomycetota</taxon>
        <taxon>Actinomycetes</taxon>
        <taxon>Kitasatosporales</taxon>
        <taxon>Streptomycetaceae</taxon>
        <taxon>Streptomyces</taxon>
    </lineage>
</organism>
<sequence>MPRAFGLAHLRSRSPHPDIIEYLERIQATLDPYGGRFVIHTAELEVVEGSWPGSVVLIEFPGPAEARAWYESPAYQEILRLRTDHIEGDLILVEGVGPGYDPTERARKLRAADPEGYAGDPEDRAGPAAPAS</sequence>
<name>A0ABP5TMN1_9ACTN</name>
<dbReference type="Proteomes" id="UP001500253">
    <property type="component" value="Unassembled WGS sequence"/>
</dbReference>
<dbReference type="Gene3D" id="3.30.70.100">
    <property type="match status" value="1"/>
</dbReference>
<feature type="region of interest" description="Disordered" evidence="1">
    <location>
        <begin position="101"/>
        <end position="132"/>
    </location>
</feature>
<reference evidence="4" key="1">
    <citation type="journal article" date="2019" name="Int. J. Syst. Evol. Microbiol.">
        <title>The Global Catalogue of Microorganisms (GCM) 10K type strain sequencing project: providing services to taxonomists for standard genome sequencing and annotation.</title>
        <authorList>
            <consortium name="The Broad Institute Genomics Platform"/>
            <consortium name="The Broad Institute Genome Sequencing Center for Infectious Disease"/>
            <person name="Wu L."/>
            <person name="Ma J."/>
        </authorList>
    </citation>
    <scope>NUCLEOTIDE SEQUENCE [LARGE SCALE GENOMIC DNA]</scope>
    <source>
        <strain evidence="4">JCM 4316</strain>
    </source>
</reference>
<keyword evidence="4" id="KW-1185">Reference proteome</keyword>
<dbReference type="RefSeq" id="WP_346176619.1">
    <property type="nucleotide sequence ID" value="NZ_BAAASD010000023.1"/>
</dbReference>
<dbReference type="SUPFAM" id="SSF54909">
    <property type="entry name" value="Dimeric alpha+beta barrel"/>
    <property type="match status" value="1"/>
</dbReference>
<comment type="caution">
    <text evidence="3">The sequence shown here is derived from an EMBL/GenBank/DDBJ whole genome shotgun (WGS) entry which is preliminary data.</text>
</comment>
<proteinExistence type="predicted"/>
<evidence type="ECO:0000256" key="1">
    <source>
        <dbReference type="SAM" id="MobiDB-lite"/>
    </source>
</evidence>
<evidence type="ECO:0000313" key="4">
    <source>
        <dbReference type="Proteomes" id="UP001500253"/>
    </source>
</evidence>
<dbReference type="InterPro" id="IPR010753">
    <property type="entry name" value="DUF1330"/>
</dbReference>
<dbReference type="InterPro" id="IPR011008">
    <property type="entry name" value="Dimeric_a/b-barrel"/>
</dbReference>
<gene>
    <name evidence="3" type="ORF">GCM10010246_49830</name>
</gene>
<evidence type="ECO:0000313" key="3">
    <source>
        <dbReference type="EMBL" id="GAA2354856.1"/>
    </source>
</evidence>